<gene>
    <name evidence="2" type="ORF">CYLTODRAFT_450885</name>
</gene>
<dbReference type="InterPro" id="IPR014720">
    <property type="entry name" value="dsRBD_dom"/>
</dbReference>
<evidence type="ECO:0000313" key="2">
    <source>
        <dbReference type="EMBL" id="KIY71390.1"/>
    </source>
</evidence>
<dbReference type="Proteomes" id="UP000054007">
    <property type="component" value="Unassembled WGS sequence"/>
</dbReference>
<accession>A0A0D7BMF8</accession>
<feature type="domain" description="DRBM" evidence="1">
    <location>
        <begin position="6"/>
        <end position="66"/>
    </location>
</feature>
<dbReference type="AlphaFoldDB" id="A0A0D7BMF8"/>
<organism evidence="2 3">
    <name type="scientific">Cylindrobasidium torrendii FP15055 ss-10</name>
    <dbReference type="NCBI Taxonomy" id="1314674"/>
    <lineage>
        <taxon>Eukaryota</taxon>
        <taxon>Fungi</taxon>
        <taxon>Dikarya</taxon>
        <taxon>Basidiomycota</taxon>
        <taxon>Agaricomycotina</taxon>
        <taxon>Agaricomycetes</taxon>
        <taxon>Agaricomycetidae</taxon>
        <taxon>Agaricales</taxon>
        <taxon>Marasmiineae</taxon>
        <taxon>Physalacriaceae</taxon>
        <taxon>Cylindrobasidium</taxon>
    </lineage>
</organism>
<dbReference type="SUPFAM" id="SSF54768">
    <property type="entry name" value="dsRNA-binding domain-like"/>
    <property type="match status" value="1"/>
</dbReference>
<protein>
    <recommendedName>
        <fullName evidence="1">DRBM domain-containing protein</fullName>
    </recommendedName>
</protein>
<reference evidence="2 3" key="1">
    <citation type="journal article" date="2015" name="Fungal Genet. Biol.">
        <title>Evolution of novel wood decay mechanisms in Agaricales revealed by the genome sequences of Fistulina hepatica and Cylindrobasidium torrendii.</title>
        <authorList>
            <person name="Floudas D."/>
            <person name="Held B.W."/>
            <person name="Riley R."/>
            <person name="Nagy L.G."/>
            <person name="Koehler G."/>
            <person name="Ransdell A.S."/>
            <person name="Younus H."/>
            <person name="Chow J."/>
            <person name="Chiniquy J."/>
            <person name="Lipzen A."/>
            <person name="Tritt A."/>
            <person name="Sun H."/>
            <person name="Haridas S."/>
            <person name="LaButti K."/>
            <person name="Ohm R.A."/>
            <person name="Kues U."/>
            <person name="Blanchette R.A."/>
            <person name="Grigoriev I.V."/>
            <person name="Minto R.E."/>
            <person name="Hibbett D.S."/>
        </authorList>
    </citation>
    <scope>NUCLEOTIDE SEQUENCE [LARGE SCALE GENOMIC DNA]</scope>
    <source>
        <strain evidence="2 3">FP15055 ss-10</strain>
    </source>
</reference>
<name>A0A0D7BMF8_9AGAR</name>
<proteinExistence type="predicted"/>
<evidence type="ECO:0000259" key="1">
    <source>
        <dbReference type="Pfam" id="PF00035"/>
    </source>
</evidence>
<dbReference type="EMBL" id="KN880455">
    <property type="protein sequence ID" value="KIY71390.1"/>
    <property type="molecule type" value="Genomic_DNA"/>
</dbReference>
<keyword evidence="3" id="KW-1185">Reference proteome</keyword>
<evidence type="ECO:0000313" key="3">
    <source>
        <dbReference type="Proteomes" id="UP000054007"/>
    </source>
</evidence>
<dbReference type="Gene3D" id="3.30.160.20">
    <property type="match status" value="1"/>
</dbReference>
<dbReference type="OrthoDB" id="112668at2759"/>
<dbReference type="Pfam" id="PF00035">
    <property type="entry name" value="dsrm"/>
    <property type="match status" value="1"/>
</dbReference>
<sequence>MSSSYRNTLNNWAIQSGCAVDVDTIQTGPQNSPSWYATVLVNGTLCGKATAPSKQGAIEVASYHALVTLRLI</sequence>